<dbReference type="PROSITE" id="PS50011">
    <property type="entry name" value="PROTEIN_KINASE_DOM"/>
    <property type="match status" value="1"/>
</dbReference>
<evidence type="ECO:0000256" key="6">
    <source>
        <dbReference type="SAM" id="Phobius"/>
    </source>
</evidence>
<organism evidence="8 9">
    <name type="scientific">Mola mola</name>
    <name type="common">Ocean sunfish</name>
    <name type="synonym">Tetraodon mola</name>
    <dbReference type="NCBI Taxonomy" id="94237"/>
    <lineage>
        <taxon>Eukaryota</taxon>
        <taxon>Metazoa</taxon>
        <taxon>Chordata</taxon>
        <taxon>Craniata</taxon>
        <taxon>Vertebrata</taxon>
        <taxon>Euteleostomi</taxon>
        <taxon>Actinopterygii</taxon>
        <taxon>Neopterygii</taxon>
        <taxon>Teleostei</taxon>
        <taxon>Neoteleostei</taxon>
        <taxon>Acanthomorphata</taxon>
        <taxon>Eupercaria</taxon>
        <taxon>Tetraodontiformes</taxon>
        <taxon>Molidae</taxon>
        <taxon>Mola</taxon>
    </lineage>
</organism>
<keyword evidence="1 5" id="KW-0723">Serine/threonine-protein kinase</keyword>
<accession>A0A3Q3WQ67</accession>
<dbReference type="Ensembl" id="ENSMMOT00000011369.1">
    <property type="protein sequence ID" value="ENSMMOP00000011174.1"/>
    <property type="gene ID" value="ENSMMOG00000008621.1"/>
</dbReference>
<proteinExistence type="inferred from homology"/>
<evidence type="ECO:0000256" key="3">
    <source>
        <dbReference type="ARBA" id="ARBA00022840"/>
    </source>
</evidence>
<reference evidence="8" key="2">
    <citation type="submission" date="2025-09" db="UniProtKB">
        <authorList>
            <consortium name="Ensembl"/>
        </authorList>
    </citation>
    <scope>IDENTIFICATION</scope>
</reference>
<dbReference type="SUPFAM" id="SSF56112">
    <property type="entry name" value="Protein kinase-like (PK-like)"/>
    <property type="match status" value="1"/>
</dbReference>
<keyword evidence="1 5" id="KW-0418">Kinase</keyword>
<dbReference type="PANTHER" id="PTHR44329">
    <property type="entry name" value="SERINE/THREONINE-PROTEIN KINASE TNNI3K-RELATED"/>
    <property type="match status" value="1"/>
</dbReference>
<keyword evidence="2 4" id="KW-0547">Nucleotide-binding</keyword>
<evidence type="ECO:0000256" key="5">
    <source>
        <dbReference type="RuleBase" id="RU000304"/>
    </source>
</evidence>
<name>A0A3Q3WQ67_MOLML</name>
<comment type="similarity">
    <text evidence="5">Belongs to the protein kinase superfamily.</text>
</comment>
<feature type="binding site" evidence="4">
    <location>
        <position position="42"/>
    </location>
    <ligand>
        <name>ATP</name>
        <dbReference type="ChEBI" id="CHEBI:30616"/>
    </ligand>
</feature>
<sequence>PFLCCCLQPLLDSAQWEPVGFGGFGHVFKARHKDWGFDVAIKIPHRYINLSILYLYLPGTKQMFKASCQFVLRVYGNYLGSLPFGPTTTMRQGIVMEYMRRGSVQSLMSKLSGPQPWPLVFRLAHQVAQGMNFLHTMNLMHHDLKPSNVLLNDDLNAKIADFGLSRVSTSVSNSNGGTKAEIGGSYKYMPPEAFETSYKPVRAFDRYSYGILLWSIVTGKEPYPTADYNLVALKIPLGDRPHCGEIDLMKAEGLKEMVHLMERCWEKNPLNRPTFKGFIVTFKLVSLSLYWIILYFVLLFKSFDFSLNNGYFSPKKQFCNRKWCAGFAVL</sequence>
<dbReference type="GO" id="GO:0005524">
    <property type="term" value="F:ATP binding"/>
    <property type="evidence" value="ECO:0007669"/>
    <property type="project" value="UniProtKB-UniRule"/>
</dbReference>
<keyword evidence="9" id="KW-1185">Reference proteome</keyword>
<dbReference type="SMART" id="SM00220">
    <property type="entry name" value="S_TKc"/>
    <property type="match status" value="1"/>
</dbReference>
<keyword evidence="3 4" id="KW-0067">ATP-binding</keyword>
<dbReference type="PRINTS" id="PR00109">
    <property type="entry name" value="TYRKINASE"/>
</dbReference>
<keyword evidence="1 5" id="KW-0808">Transferase</keyword>
<keyword evidence="6" id="KW-0472">Membrane</keyword>
<feature type="domain" description="Protein kinase" evidence="7">
    <location>
        <begin position="13"/>
        <end position="292"/>
    </location>
</feature>
<evidence type="ECO:0000256" key="1">
    <source>
        <dbReference type="ARBA" id="ARBA00022527"/>
    </source>
</evidence>
<dbReference type="STRING" id="94237.ENSMMOP00000011174"/>
<feature type="transmembrane region" description="Helical" evidence="6">
    <location>
        <begin position="277"/>
        <end position="300"/>
    </location>
</feature>
<dbReference type="InterPro" id="IPR051681">
    <property type="entry name" value="Ser/Thr_Kinases-Pseudokinases"/>
</dbReference>
<dbReference type="Gene3D" id="1.10.510.10">
    <property type="entry name" value="Transferase(Phosphotransferase) domain 1"/>
    <property type="match status" value="1"/>
</dbReference>
<dbReference type="OMA" id="TIQYMPP"/>
<dbReference type="AlphaFoldDB" id="A0A3Q3WQ67"/>
<protein>
    <recommendedName>
        <fullName evidence="7">Protein kinase domain-containing protein</fullName>
    </recommendedName>
</protein>
<dbReference type="PROSITE" id="PS00107">
    <property type="entry name" value="PROTEIN_KINASE_ATP"/>
    <property type="match status" value="1"/>
</dbReference>
<keyword evidence="6" id="KW-0812">Transmembrane</keyword>
<evidence type="ECO:0000256" key="4">
    <source>
        <dbReference type="PROSITE-ProRule" id="PRU10141"/>
    </source>
</evidence>
<evidence type="ECO:0000313" key="8">
    <source>
        <dbReference type="Ensembl" id="ENSMMOP00000011174.1"/>
    </source>
</evidence>
<dbReference type="InterPro" id="IPR001245">
    <property type="entry name" value="Ser-Thr/Tyr_kinase_cat_dom"/>
</dbReference>
<dbReference type="GO" id="GO:0004706">
    <property type="term" value="F:JUN kinase kinase kinase activity"/>
    <property type="evidence" value="ECO:0007669"/>
    <property type="project" value="TreeGrafter"/>
</dbReference>
<dbReference type="Proteomes" id="UP000261620">
    <property type="component" value="Unplaced"/>
</dbReference>
<dbReference type="InterPro" id="IPR017441">
    <property type="entry name" value="Protein_kinase_ATP_BS"/>
</dbReference>
<dbReference type="InterPro" id="IPR000719">
    <property type="entry name" value="Prot_kinase_dom"/>
</dbReference>
<dbReference type="InterPro" id="IPR008271">
    <property type="entry name" value="Ser/Thr_kinase_AS"/>
</dbReference>
<evidence type="ECO:0000313" key="9">
    <source>
        <dbReference type="Proteomes" id="UP000261620"/>
    </source>
</evidence>
<dbReference type="InterPro" id="IPR011009">
    <property type="entry name" value="Kinase-like_dom_sf"/>
</dbReference>
<keyword evidence="6" id="KW-1133">Transmembrane helix</keyword>
<evidence type="ECO:0000259" key="7">
    <source>
        <dbReference type="PROSITE" id="PS50011"/>
    </source>
</evidence>
<reference evidence="8" key="1">
    <citation type="submission" date="2025-08" db="UniProtKB">
        <authorList>
            <consortium name="Ensembl"/>
        </authorList>
    </citation>
    <scope>IDENTIFICATION</scope>
</reference>
<dbReference type="Pfam" id="PF07714">
    <property type="entry name" value="PK_Tyr_Ser-Thr"/>
    <property type="match status" value="1"/>
</dbReference>
<dbReference type="PROSITE" id="PS00108">
    <property type="entry name" value="PROTEIN_KINASE_ST"/>
    <property type="match status" value="1"/>
</dbReference>
<dbReference type="PANTHER" id="PTHR44329:SF297">
    <property type="entry name" value="RECEPTOR-INTERACTING SERINE_THREONINE-PROTEIN KINASE 3"/>
    <property type="match status" value="1"/>
</dbReference>
<evidence type="ECO:0000256" key="2">
    <source>
        <dbReference type="ARBA" id="ARBA00022741"/>
    </source>
</evidence>